<dbReference type="EMBL" id="CP000148">
    <property type="protein sequence ID" value="ABB33098.1"/>
    <property type="molecule type" value="Genomic_DNA"/>
</dbReference>
<dbReference type="HOGENOM" id="CLU_028014_3_2_7"/>
<dbReference type="Gene3D" id="3.40.50.2000">
    <property type="entry name" value="Glycogen Phosphorylase B"/>
    <property type="match status" value="2"/>
</dbReference>
<accession>Q39RM6</accession>
<dbReference type="SUPFAM" id="SSF53756">
    <property type="entry name" value="UDP-Glycosyltransferase/glycogen phosphorylase"/>
    <property type="match status" value="1"/>
</dbReference>
<dbReference type="KEGG" id="gme:Gmet_2880"/>
<proteinExistence type="predicted"/>
<feature type="domain" description="Glycosyltransferase subfamily 4-like N-terminal" evidence="1">
    <location>
        <begin position="24"/>
        <end position="203"/>
    </location>
</feature>
<organism evidence="2 3">
    <name type="scientific">Geobacter metallireducens (strain ATCC 53774 / DSM 7210 / GS-15)</name>
    <dbReference type="NCBI Taxonomy" id="269799"/>
    <lineage>
        <taxon>Bacteria</taxon>
        <taxon>Pseudomonadati</taxon>
        <taxon>Thermodesulfobacteriota</taxon>
        <taxon>Desulfuromonadia</taxon>
        <taxon>Geobacterales</taxon>
        <taxon>Geobacteraceae</taxon>
        <taxon>Geobacter</taxon>
    </lineage>
</organism>
<dbReference type="eggNOG" id="COG0438">
    <property type="taxonomic scope" value="Bacteria"/>
</dbReference>
<name>Q39RM6_GEOMG</name>
<evidence type="ECO:0000259" key="1">
    <source>
        <dbReference type="Pfam" id="PF13439"/>
    </source>
</evidence>
<gene>
    <name evidence="2" type="ordered locus">Gmet_2880</name>
</gene>
<dbReference type="Proteomes" id="UP000007073">
    <property type="component" value="Chromosome"/>
</dbReference>
<dbReference type="GO" id="GO:0016757">
    <property type="term" value="F:glycosyltransferase activity"/>
    <property type="evidence" value="ECO:0007669"/>
    <property type="project" value="UniProtKB-ARBA"/>
</dbReference>
<keyword evidence="3" id="KW-1185">Reference proteome</keyword>
<dbReference type="Pfam" id="PF13439">
    <property type="entry name" value="Glyco_transf_4"/>
    <property type="match status" value="1"/>
</dbReference>
<dbReference type="STRING" id="269799.Gmet_2880"/>
<keyword evidence="2" id="KW-0808">Transferase</keyword>
<dbReference type="AlphaFoldDB" id="Q39RM6"/>
<protein>
    <submittedName>
        <fullName evidence="2">Glycosyltransferase</fullName>
    </submittedName>
</protein>
<evidence type="ECO:0000313" key="3">
    <source>
        <dbReference type="Proteomes" id="UP000007073"/>
    </source>
</evidence>
<reference evidence="2 3" key="2">
    <citation type="journal article" date="2009" name="BMC Microbiol.">
        <title>The genome sequence of Geobacter metallireducens: features of metabolism, physiology and regulation common and dissimilar to Geobacter sulfurreducens.</title>
        <authorList>
            <person name="Aklujkar M."/>
            <person name="Krushkal J."/>
            <person name="DiBartolo G."/>
            <person name="Lapidus A."/>
            <person name="Land M.L."/>
            <person name="Lovley D.R."/>
        </authorList>
    </citation>
    <scope>NUCLEOTIDE SEQUENCE [LARGE SCALE GENOMIC DNA]</scope>
    <source>
        <strain evidence="3">ATCC 53774 / DSM 7210 / GS-15</strain>
    </source>
</reference>
<dbReference type="RefSeq" id="WP_004514611.1">
    <property type="nucleotide sequence ID" value="NC_007517.1"/>
</dbReference>
<reference evidence="2 3" key="1">
    <citation type="submission" date="2005-10" db="EMBL/GenBank/DDBJ databases">
        <title>Complete sequence of Geobacter metallireducens GS-15.</title>
        <authorList>
            <consortium name="US DOE Joint Genome Institute"/>
            <person name="Copeland A."/>
            <person name="Lucas S."/>
            <person name="Lapidus A."/>
            <person name="Barry K."/>
            <person name="Detter J.C."/>
            <person name="Glavina T."/>
            <person name="Hammon N."/>
            <person name="Israni S."/>
            <person name="Pitluck S."/>
            <person name="Di Bartolo G."/>
            <person name="Chain P."/>
            <person name="Schmutz J."/>
            <person name="Larimer F."/>
            <person name="Land M."/>
            <person name="Kyrpides N."/>
            <person name="Ivanova N."/>
            <person name="Richardson P."/>
        </authorList>
    </citation>
    <scope>NUCLEOTIDE SEQUENCE [LARGE SCALE GENOMIC DNA]</scope>
    <source>
        <strain evidence="3">ATCC 53774 / DSM 7210 / GS-15</strain>
    </source>
</reference>
<sequence>MMQARPKILALYPRLPSMARAAGEKTAFKFVETLHGLGHRIVLLSFAFNGYDEKDYQALEPLCEKIVLHPFGSGEKLANVLRGWHLSPTLAARRSPGFGRLIDEHIAGCDLVHIEFTELLPWACHISKRYPEKRVSYVAHDIVFQKKYREARRHLFLNPWRDLDLAMTWWSENRFLACTDRIIVQNRKDAALIPRHRERVRVVVPYAQTAASEESSVPPPISGRYLIYYGAMDRPENYLAAISFLRICWPELRREFPDLEFCVLGARPHDRLREFDGRDGVTVTGFVEDPNAYLSGAFLTVAPITLGAGIKVKVLESLLSGSPVVAFPAGAEGIDVGPREGLTVVEGYREMTAAIRRALHGALPDRGEIRAAARCAFDWGITESFLREDYR</sequence>
<dbReference type="CAZy" id="GT4">
    <property type="family name" value="Glycosyltransferase Family 4"/>
</dbReference>
<evidence type="ECO:0000313" key="2">
    <source>
        <dbReference type="EMBL" id="ABB33098.1"/>
    </source>
</evidence>
<dbReference type="InterPro" id="IPR028098">
    <property type="entry name" value="Glyco_trans_4-like_N"/>
</dbReference>
<dbReference type="Pfam" id="PF13692">
    <property type="entry name" value="Glyco_trans_1_4"/>
    <property type="match status" value="1"/>
</dbReference>